<dbReference type="Proteomes" id="UP001274830">
    <property type="component" value="Unassembled WGS sequence"/>
</dbReference>
<feature type="compositionally biased region" description="Basic and acidic residues" evidence="10">
    <location>
        <begin position="154"/>
        <end position="169"/>
    </location>
</feature>
<dbReference type="Pfam" id="PF00588">
    <property type="entry name" value="SpoU_methylase"/>
    <property type="match status" value="1"/>
</dbReference>
<name>A0AAE0WVZ0_9PEZI</name>
<feature type="region of interest" description="Disordered" evidence="10">
    <location>
        <begin position="27"/>
        <end position="316"/>
    </location>
</feature>
<evidence type="ECO:0000256" key="10">
    <source>
        <dbReference type="SAM" id="MobiDB-lite"/>
    </source>
</evidence>
<evidence type="ECO:0000313" key="12">
    <source>
        <dbReference type="EMBL" id="KAK3678880.1"/>
    </source>
</evidence>
<keyword evidence="3" id="KW-0698">rRNA processing</keyword>
<evidence type="ECO:0000313" key="13">
    <source>
        <dbReference type="Proteomes" id="UP001274830"/>
    </source>
</evidence>
<feature type="compositionally biased region" description="Polar residues" evidence="10">
    <location>
        <begin position="27"/>
        <end position="38"/>
    </location>
</feature>
<feature type="compositionally biased region" description="Basic and acidic residues" evidence="10">
    <location>
        <begin position="44"/>
        <end position="64"/>
    </location>
</feature>
<dbReference type="InterPro" id="IPR029028">
    <property type="entry name" value="Alpha/beta_knot_MTases"/>
</dbReference>
<keyword evidence="6" id="KW-0949">S-adenosyl-L-methionine</keyword>
<dbReference type="InterPro" id="IPR029064">
    <property type="entry name" value="Ribosomal_eL30-like_sf"/>
</dbReference>
<feature type="compositionally biased region" description="Basic and acidic residues" evidence="10">
    <location>
        <begin position="206"/>
        <end position="288"/>
    </location>
</feature>
<reference evidence="12" key="1">
    <citation type="submission" date="2023-07" db="EMBL/GenBank/DDBJ databases">
        <title>Black Yeasts Isolated from many extreme environments.</title>
        <authorList>
            <person name="Coleine C."/>
            <person name="Stajich J.E."/>
            <person name="Selbmann L."/>
        </authorList>
    </citation>
    <scope>NUCLEOTIDE SEQUENCE</scope>
    <source>
        <strain evidence="12">CCFEE 5485</strain>
    </source>
</reference>
<dbReference type="Pfam" id="PF08032">
    <property type="entry name" value="SpoU_sub_bind"/>
    <property type="match status" value="1"/>
</dbReference>
<evidence type="ECO:0000256" key="4">
    <source>
        <dbReference type="ARBA" id="ARBA00022603"/>
    </source>
</evidence>
<evidence type="ECO:0000256" key="9">
    <source>
        <dbReference type="ARBA" id="ARBA00034881"/>
    </source>
</evidence>
<dbReference type="InterPro" id="IPR047182">
    <property type="entry name" value="MRM1"/>
</dbReference>
<dbReference type="InterPro" id="IPR047261">
    <property type="entry name" value="MRM1_MeTrfase_dom"/>
</dbReference>
<feature type="compositionally biased region" description="Basic and acidic residues" evidence="10">
    <location>
        <begin position="72"/>
        <end position="83"/>
    </location>
</feature>
<evidence type="ECO:0000256" key="7">
    <source>
        <dbReference type="ARBA" id="ARBA00022946"/>
    </source>
</evidence>
<dbReference type="SMART" id="SM00967">
    <property type="entry name" value="SpoU_sub_bind"/>
    <property type="match status" value="1"/>
</dbReference>
<dbReference type="GO" id="GO:0016435">
    <property type="term" value="F:rRNA (guanine) methyltransferase activity"/>
    <property type="evidence" value="ECO:0007669"/>
    <property type="project" value="TreeGrafter"/>
</dbReference>
<dbReference type="InterPro" id="IPR001537">
    <property type="entry name" value="SpoU_MeTrfase"/>
</dbReference>
<keyword evidence="4" id="KW-0489">Methyltransferase</keyword>
<dbReference type="GO" id="GO:0003723">
    <property type="term" value="F:RNA binding"/>
    <property type="evidence" value="ECO:0007669"/>
    <property type="project" value="InterPro"/>
</dbReference>
<keyword evidence="7" id="KW-0809">Transit peptide</keyword>
<comment type="subcellular location">
    <subcellularLocation>
        <location evidence="1">Mitochondrion</location>
    </subcellularLocation>
</comment>
<keyword evidence="5" id="KW-0808">Transferase</keyword>
<sequence length="651" mass="70926">MFLPNAGRTLYLDLYHIVRTHTIASPQCRRSVSTTSAINRGIRASRDTRSRSRDGGRLGGRDRTPVAAAPTTRDRASRLRGDGFRGTAFARNDRAAAASRDGAGRRPGSLEQRDPPPPPRSEVRRSSFSRDRGPETREQRQWSRAETVEPPSFQERRSRPSGRTGDRTPPRISSGRKTYEADDDPPPRYGGRERVTSKYTSHGPPKPREEAGARRRSSFEEDDRPVQRYNSKERDPPSYASRESRKAPYEAEKSLSRTSRDKLDQDRSFNDTRQPREIRPPRNVRDEAPTGGAANTYDRSSKRRERDANKEAYESPMPIPYTTAASQFLYGTNVVHAALRSQRRKLYRLHLQQRSTAPNSILRMAEKAKIPIDRNASVRFLDTVSDNRPHNGVVLDASRLPAPPVLALGKPDVKTGAIGLTLDRQSAEDVLINGSSASLDLPAPSQAGRHPFIIMLDGILDEGNLGSIMRTAHFYGADAVAIATATCASINSPIVAKASSGACEAVKLLGLPKPSSFVLDSAKAGWRVYAAVAPGDEGSGGAPGDRKQMRVSTREVARESPLRDKPVILMLGAEGEGLRANLVNKAHCLISIERGAVGDGVVDVGVDSLNVGVAAGVLMEAFLRTSKEPGAVKEQKEDAAASVPVVGELGF</sequence>
<dbReference type="AlphaFoldDB" id="A0AAE0WVZ0"/>
<evidence type="ECO:0000256" key="1">
    <source>
        <dbReference type="ARBA" id="ARBA00004173"/>
    </source>
</evidence>
<protein>
    <recommendedName>
        <fullName evidence="9">rRNA methyltransferase 1, mitochondrial</fullName>
    </recommendedName>
</protein>
<evidence type="ECO:0000256" key="5">
    <source>
        <dbReference type="ARBA" id="ARBA00022679"/>
    </source>
</evidence>
<dbReference type="EMBL" id="JAUTXT010000003">
    <property type="protein sequence ID" value="KAK3678880.1"/>
    <property type="molecule type" value="Genomic_DNA"/>
</dbReference>
<evidence type="ECO:0000256" key="6">
    <source>
        <dbReference type="ARBA" id="ARBA00022691"/>
    </source>
</evidence>
<dbReference type="GO" id="GO:0005739">
    <property type="term" value="C:mitochondrion"/>
    <property type="evidence" value="ECO:0007669"/>
    <property type="project" value="UniProtKB-SubCell"/>
</dbReference>
<keyword evidence="13" id="KW-1185">Reference proteome</keyword>
<keyword evidence="8" id="KW-0496">Mitochondrion</keyword>
<feature type="compositionally biased region" description="Basic and acidic residues" evidence="10">
    <location>
        <begin position="304"/>
        <end position="313"/>
    </location>
</feature>
<dbReference type="InterPro" id="IPR029026">
    <property type="entry name" value="tRNA_m1G_MTases_N"/>
</dbReference>
<dbReference type="SUPFAM" id="SSF55315">
    <property type="entry name" value="L30e-like"/>
    <property type="match status" value="1"/>
</dbReference>
<comment type="caution">
    <text evidence="12">The sequence shown here is derived from an EMBL/GenBank/DDBJ whole genome shotgun (WGS) entry which is preliminary data.</text>
</comment>
<evidence type="ECO:0000259" key="11">
    <source>
        <dbReference type="SMART" id="SM00967"/>
    </source>
</evidence>
<dbReference type="PANTHER" id="PTHR46103:SF1">
    <property type="entry name" value="RRNA METHYLTRANSFERASE 1, MITOCHONDRIAL"/>
    <property type="match status" value="1"/>
</dbReference>
<proteinExistence type="inferred from homology"/>
<gene>
    <name evidence="12" type="ORF">LTR78_001333</name>
</gene>
<dbReference type="InterPro" id="IPR013123">
    <property type="entry name" value="SpoU_subst-bd"/>
</dbReference>
<dbReference type="PANTHER" id="PTHR46103">
    <property type="entry name" value="RRNA METHYLTRANSFERASE 1, MITOCHONDRIAL"/>
    <property type="match status" value="1"/>
</dbReference>
<dbReference type="Gene3D" id="3.40.1280.10">
    <property type="match status" value="1"/>
</dbReference>
<feature type="compositionally biased region" description="Basic and acidic residues" evidence="10">
    <location>
        <begin position="121"/>
        <end position="147"/>
    </location>
</feature>
<dbReference type="Gene3D" id="3.30.1330.30">
    <property type="match status" value="1"/>
</dbReference>
<dbReference type="CDD" id="cd18105">
    <property type="entry name" value="SpoU-like_MRM1"/>
    <property type="match status" value="1"/>
</dbReference>
<accession>A0AAE0WVZ0</accession>
<evidence type="ECO:0000256" key="8">
    <source>
        <dbReference type="ARBA" id="ARBA00023128"/>
    </source>
</evidence>
<organism evidence="12 13">
    <name type="scientific">Recurvomyces mirabilis</name>
    <dbReference type="NCBI Taxonomy" id="574656"/>
    <lineage>
        <taxon>Eukaryota</taxon>
        <taxon>Fungi</taxon>
        <taxon>Dikarya</taxon>
        <taxon>Ascomycota</taxon>
        <taxon>Pezizomycotina</taxon>
        <taxon>Dothideomycetes</taxon>
        <taxon>Dothideomycetidae</taxon>
        <taxon>Mycosphaerellales</taxon>
        <taxon>Teratosphaeriaceae</taxon>
        <taxon>Recurvomyces</taxon>
    </lineage>
</organism>
<evidence type="ECO:0000256" key="2">
    <source>
        <dbReference type="ARBA" id="ARBA00007228"/>
    </source>
</evidence>
<evidence type="ECO:0000256" key="3">
    <source>
        <dbReference type="ARBA" id="ARBA00022552"/>
    </source>
</evidence>
<feature type="domain" description="RNA 2-O ribose methyltransferase substrate binding" evidence="11">
    <location>
        <begin position="328"/>
        <end position="403"/>
    </location>
</feature>
<dbReference type="SUPFAM" id="SSF75217">
    <property type="entry name" value="alpha/beta knot"/>
    <property type="match status" value="1"/>
</dbReference>
<comment type="similarity">
    <text evidence="2">Belongs to the class IV-like SAM-binding methyltransferase superfamily. RNA methyltransferase TrmH family.</text>
</comment>